<name>A0A2W4JL75_9PSEU</name>
<evidence type="ECO:0000313" key="2">
    <source>
        <dbReference type="EMBL" id="PZM94507.1"/>
    </source>
</evidence>
<keyword evidence="1" id="KW-0472">Membrane</keyword>
<sequence>MTAENPVFEPPRYHAEPIDRVAVPRPPAPVSGSDGIYRARRPGVAAIVGLAVLAFAVPMLLLLRDALGEPVSAGGVIGAVLALLGLPLAGFGLYGLATGAARIPDAPPTHAWLRPPLAYLVVALALFVAAGLAAT</sequence>
<feature type="transmembrane region" description="Helical" evidence="1">
    <location>
        <begin position="75"/>
        <end position="97"/>
    </location>
</feature>
<proteinExistence type="predicted"/>
<keyword evidence="1" id="KW-1133">Transmembrane helix</keyword>
<protein>
    <submittedName>
        <fullName evidence="2">Uncharacterized protein</fullName>
    </submittedName>
</protein>
<comment type="caution">
    <text evidence="2">The sequence shown here is derived from an EMBL/GenBank/DDBJ whole genome shotgun (WGS) entry which is preliminary data.</text>
</comment>
<keyword evidence="1" id="KW-0812">Transmembrane</keyword>
<organism evidence="2">
    <name type="scientific">Thermocrispum agreste</name>
    <dbReference type="NCBI Taxonomy" id="37925"/>
    <lineage>
        <taxon>Bacteria</taxon>
        <taxon>Bacillati</taxon>
        <taxon>Actinomycetota</taxon>
        <taxon>Actinomycetes</taxon>
        <taxon>Pseudonocardiales</taxon>
        <taxon>Pseudonocardiaceae</taxon>
        <taxon>Thermocrispum</taxon>
    </lineage>
</organism>
<feature type="transmembrane region" description="Helical" evidence="1">
    <location>
        <begin position="117"/>
        <end position="134"/>
    </location>
</feature>
<dbReference type="AlphaFoldDB" id="A0A2W4JL75"/>
<gene>
    <name evidence="2" type="ORF">DIU77_14050</name>
</gene>
<evidence type="ECO:0000256" key="1">
    <source>
        <dbReference type="SAM" id="Phobius"/>
    </source>
</evidence>
<feature type="transmembrane region" description="Helical" evidence="1">
    <location>
        <begin position="43"/>
        <end position="63"/>
    </location>
</feature>
<accession>A0A2W4JL75</accession>
<dbReference type="EMBL" id="QGUI01000580">
    <property type="protein sequence ID" value="PZM94507.1"/>
    <property type="molecule type" value="Genomic_DNA"/>
</dbReference>
<reference evidence="2" key="1">
    <citation type="submission" date="2018-05" db="EMBL/GenBank/DDBJ databases">
        <authorList>
            <person name="Lanie J.A."/>
            <person name="Ng W.-L."/>
            <person name="Kazmierczak K.M."/>
            <person name="Andrzejewski T.M."/>
            <person name="Davidsen T.M."/>
            <person name="Wayne K.J."/>
            <person name="Tettelin H."/>
            <person name="Glass J.I."/>
            <person name="Rusch D."/>
            <person name="Podicherti R."/>
            <person name="Tsui H.-C.T."/>
            <person name="Winkler M.E."/>
        </authorList>
    </citation>
    <scope>NUCLEOTIDE SEQUENCE</scope>
    <source>
        <strain evidence="2">ZC4RG45</strain>
    </source>
</reference>